<evidence type="ECO:0000313" key="13">
    <source>
        <dbReference type="EMBL" id="GAA4332183.1"/>
    </source>
</evidence>
<sequence>MLTLLAFVWPPILVKAGQLILSFSILVVLHELGHFLPAKWFGCRVEKFYLFFNPWFSLFKKKVGETEYGLGWVPFGGYVKISGMIDESMDKEQMGKPAEPWEFRSKPAWQRLIIMLGGVTVNVILAIIIFIGITWKWGDEYLPPQNARYGLAVDSLGRAVGLQDGDIVTKINGNPVKDEMKVPMQIATQEAKHITVLRNGAEQQLPIPESLIPALNSSRGGDFAFVRVPGYVDELSSEKEYSAEKAGLRKGDRIVGIDTVETPYYQDFMRTIVNYKGRTVPLRIERAGQPMTLQMPVNKDGRIGIKVVTDMEKLGFKTEVKEYTFAESIPMGFTRCWNTLKMYMTGLRQLFTGKAKVQDSLGSIFSFGSVFPGQWDWQSFWTLTAFFSIILAFMNILPIPALDGGHALFTLYEMITGRKPGEKFMEYAQIVGMVLLLGLMALALGLDVWRYFFKK</sequence>
<evidence type="ECO:0000256" key="6">
    <source>
        <dbReference type="ARBA" id="ARBA00022801"/>
    </source>
</evidence>
<evidence type="ECO:0000256" key="5">
    <source>
        <dbReference type="ARBA" id="ARBA00022692"/>
    </source>
</evidence>
<evidence type="ECO:0000313" key="14">
    <source>
        <dbReference type="Proteomes" id="UP001501725"/>
    </source>
</evidence>
<evidence type="ECO:0000256" key="10">
    <source>
        <dbReference type="ARBA" id="ARBA00023136"/>
    </source>
</evidence>
<dbReference type="PANTHER" id="PTHR42837:SF2">
    <property type="entry name" value="MEMBRANE METALLOPROTEASE ARASP2, CHLOROPLASTIC-RELATED"/>
    <property type="match status" value="1"/>
</dbReference>
<dbReference type="RefSeq" id="WP_345256037.1">
    <property type="nucleotide sequence ID" value="NZ_BAABGY010000007.1"/>
</dbReference>
<dbReference type="Pfam" id="PF02163">
    <property type="entry name" value="Peptidase_M50"/>
    <property type="match status" value="1"/>
</dbReference>
<keyword evidence="10 11" id="KW-0472">Membrane</keyword>
<keyword evidence="6 11" id="KW-0378">Hydrolase</keyword>
<keyword evidence="7 11" id="KW-0862">Zinc</keyword>
<evidence type="ECO:0000256" key="3">
    <source>
        <dbReference type="ARBA" id="ARBA00007931"/>
    </source>
</evidence>
<reference evidence="14" key="1">
    <citation type="journal article" date="2019" name="Int. J. Syst. Evol. Microbiol.">
        <title>The Global Catalogue of Microorganisms (GCM) 10K type strain sequencing project: providing services to taxonomists for standard genome sequencing and annotation.</title>
        <authorList>
            <consortium name="The Broad Institute Genomics Platform"/>
            <consortium name="The Broad Institute Genome Sequencing Center for Infectious Disease"/>
            <person name="Wu L."/>
            <person name="Ma J."/>
        </authorList>
    </citation>
    <scope>NUCLEOTIDE SEQUENCE [LARGE SCALE GENOMIC DNA]</scope>
    <source>
        <strain evidence="14">JCM 17919</strain>
    </source>
</reference>
<dbReference type="EC" id="3.4.24.-" evidence="11"/>
<comment type="similarity">
    <text evidence="3 11">Belongs to the peptidase M50B family.</text>
</comment>
<comment type="subcellular location">
    <subcellularLocation>
        <location evidence="2">Membrane</location>
        <topology evidence="2">Multi-pass membrane protein</topology>
    </subcellularLocation>
</comment>
<name>A0ABP8H0F0_9BACT</name>
<dbReference type="Gene3D" id="2.30.42.10">
    <property type="match status" value="2"/>
</dbReference>
<keyword evidence="11" id="KW-0479">Metal-binding</keyword>
<evidence type="ECO:0000256" key="7">
    <source>
        <dbReference type="ARBA" id="ARBA00022833"/>
    </source>
</evidence>
<comment type="caution">
    <text evidence="13">The sequence shown here is derived from an EMBL/GenBank/DDBJ whole genome shotgun (WGS) entry which is preliminary data.</text>
</comment>
<evidence type="ECO:0000256" key="4">
    <source>
        <dbReference type="ARBA" id="ARBA00022670"/>
    </source>
</evidence>
<feature type="transmembrane region" description="Helical" evidence="11">
    <location>
        <begin position="112"/>
        <end position="135"/>
    </location>
</feature>
<protein>
    <recommendedName>
        <fullName evidence="11">Zinc metalloprotease</fullName>
        <ecNumber evidence="11">3.4.24.-</ecNumber>
    </recommendedName>
</protein>
<dbReference type="EMBL" id="BAABGY010000007">
    <property type="protein sequence ID" value="GAA4332183.1"/>
    <property type="molecule type" value="Genomic_DNA"/>
</dbReference>
<evidence type="ECO:0000256" key="2">
    <source>
        <dbReference type="ARBA" id="ARBA00004141"/>
    </source>
</evidence>
<dbReference type="CDD" id="cd06163">
    <property type="entry name" value="S2P-M50_PDZ_RseP-like"/>
    <property type="match status" value="1"/>
</dbReference>
<feature type="transmembrane region" description="Helical" evidence="11">
    <location>
        <begin position="427"/>
        <end position="449"/>
    </location>
</feature>
<organism evidence="13 14">
    <name type="scientific">Flaviaesturariibacter amylovorans</name>
    <dbReference type="NCBI Taxonomy" id="1084520"/>
    <lineage>
        <taxon>Bacteria</taxon>
        <taxon>Pseudomonadati</taxon>
        <taxon>Bacteroidota</taxon>
        <taxon>Chitinophagia</taxon>
        <taxon>Chitinophagales</taxon>
        <taxon>Chitinophagaceae</taxon>
        <taxon>Flaviaestuariibacter</taxon>
    </lineage>
</organism>
<dbReference type="Proteomes" id="UP001501725">
    <property type="component" value="Unassembled WGS sequence"/>
</dbReference>
<evidence type="ECO:0000256" key="8">
    <source>
        <dbReference type="ARBA" id="ARBA00022989"/>
    </source>
</evidence>
<comment type="cofactor">
    <cofactor evidence="1 11">
        <name>Zn(2+)</name>
        <dbReference type="ChEBI" id="CHEBI:29105"/>
    </cofactor>
</comment>
<keyword evidence="8 11" id="KW-1133">Transmembrane helix</keyword>
<feature type="domain" description="Peptidase M50" evidence="12">
    <location>
        <begin position="19"/>
        <end position="438"/>
    </location>
</feature>
<keyword evidence="4" id="KW-0645">Protease</keyword>
<keyword evidence="9 11" id="KW-0482">Metalloprotease</keyword>
<dbReference type="SUPFAM" id="SSF50156">
    <property type="entry name" value="PDZ domain-like"/>
    <property type="match status" value="2"/>
</dbReference>
<keyword evidence="14" id="KW-1185">Reference proteome</keyword>
<keyword evidence="5 11" id="KW-0812">Transmembrane</keyword>
<gene>
    <name evidence="13" type="primary">rseP</name>
    <name evidence="13" type="ORF">GCM10023184_24600</name>
</gene>
<evidence type="ECO:0000259" key="12">
    <source>
        <dbReference type="Pfam" id="PF02163"/>
    </source>
</evidence>
<dbReference type="PANTHER" id="PTHR42837">
    <property type="entry name" value="REGULATOR OF SIGMA-E PROTEASE RSEP"/>
    <property type="match status" value="1"/>
</dbReference>
<dbReference type="NCBIfam" id="TIGR00054">
    <property type="entry name" value="RIP metalloprotease RseP"/>
    <property type="match status" value="1"/>
</dbReference>
<proteinExistence type="inferred from homology"/>
<dbReference type="InterPro" id="IPR004387">
    <property type="entry name" value="Pept_M50_Zn"/>
</dbReference>
<dbReference type="GO" id="GO:0008237">
    <property type="term" value="F:metallopeptidase activity"/>
    <property type="evidence" value="ECO:0007669"/>
    <property type="project" value="UniProtKB-KW"/>
</dbReference>
<evidence type="ECO:0000256" key="9">
    <source>
        <dbReference type="ARBA" id="ARBA00023049"/>
    </source>
</evidence>
<dbReference type="InterPro" id="IPR008915">
    <property type="entry name" value="Peptidase_M50"/>
</dbReference>
<evidence type="ECO:0000256" key="11">
    <source>
        <dbReference type="RuleBase" id="RU362031"/>
    </source>
</evidence>
<dbReference type="InterPro" id="IPR036034">
    <property type="entry name" value="PDZ_sf"/>
</dbReference>
<evidence type="ECO:0000256" key="1">
    <source>
        <dbReference type="ARBA" id="ARBA00001947"/>
    </source>
</evidence>
<feature type="transmembrane region" description="Helical" evidence="11">
    <location>
        <begin position="380"/>
        <end position="402"/>
    </location>
</feature>
<accession>A0ABP8H0F0</accession>